<name>A0AAX6SLT6_HETGA</name>
<reference evidence="3 4" key="1">
    <citation type="submission" date="2025-04" db="UniProtKB">
        <authorList>
            <consortium name="RefSeq"/>
        </authorList>
    </citation>
    <scope>IDENTIFICATION</scope>
</reference>
<evidence type="ECO:0000256" key="1">
    <source>
        <dbReference type="SAM" id="MobiDB-lite"/>
    </source>
</evidence>
<dbReference type="GeneID" id="101714797"/>
<keyword evidence="2" id="KW-1185">Reference proteome</keyword>
<accession>A0AAX6SLT6</accession>
<proteinExistence type="predicted"/>
<evidence type="ECO:0000313" key="4">
    <source>
        <dbReference type="RefSeq" id="XP_021109674.1"/>
    </source>
</evidence>
<feature type="compositionally biased region" description="Pro residues" evidence="1">
    <location>
        <begin position="75"/>
        <end position="90"/>
    </location>
</feature>
<dbReference type="AlphaFoldDB" id="A0AAX6SLT6"/>
<evidence type="ECO:0000313" key="2">
    <source>
        <dbReference type="Proteomes" id="UP000694906"/>
    </source>
</evidence>
<feature type="region of interest" description="Disordered" evidence="1">
    <location>
        <begin position="105"/>
        <end position="159"/>
    </location>
</feature>
<dbReference type="Proteomes" id="UP000694906">
    <property type="component" value="Unplaced"/>
</dbReference>
<keyword evidence="3 4" id="KW-0472">Membrane</keyword>
<dbReference type="RefSeq" id="XP_021109674.1">
    <property type="nucleotide sequence ID" value="XM_021254015.1"/>
</dbReference>
<feature type="compositionally biased region" description="Low complexity" evidence="1">
    <location>
        <begin position="109"/>
        <end position="118"/>
    </location>
</feature>
<protein>
    <submittedName>
        <fullName evidence="3 4">Transmembrane protein 243 isoform X1</fullName>
    </submittedName>
</protein>
<gene>
    <name evidence="3 4" type="primary">Tmem243</name>
</gene>
<keyword evidence="3 4" id="KW-0812">Transmembrane</keyword>
<sequence>MRAKQSITAQRARFGHCDSTLHILSAPVHPKALRLRRLLGFTPLRSAGKAAGRAMSAGPERGRQTSVRRRRAPQGPGPRSPSPPPTPPRPGHCRAVLRAARGRWEATFRAPRSGPAAARGERDLTPCPHRSSRGANGPSPESGWAARRGARSPRGVASSAAALSDSGSLLLGFRLRTQHWPLNPVLHHRAAPAAPSPLDAVSTSRRRWPGFAVLPPQPPKQLGCQVFLRSPTLHCSVIWSHGYVYTGRPQGPNHQFGCWRLHMLIDSSDADQCFCFPSPTSQTTECIFRCLHLSEQCYSLHTYLLVSTRRLRTEISKSNLLYLIFNHHAVYMCEPVLP</sequence>
<evidence type="ECO:0000313" key="3">
    <source>
        <dbReference type="RefSeq" id="XP_012925815.2"/>
    </source>
</evidence>
<dbReference type="RefSeq" id="XP_012925815.2">
    <property type="nucleotide sequence ID" value="XM_013070361.2"/>
</dbReference>
<organism evidence="2 4">
    <name type="scientific">Heterocephalus glaber</name>
    <name type="common">Naked mole rat</name>
    <dbReference type="NCBI Taxonomy" id="10181"/>
    <lineage>
        <taxon>Eukaryota</taxon>
        <taxon>Metazoa</taxon>
        <taxon>Chordata</taxon>
        <taxon>Craniata</taxon>
        <taxon>Vertebrata</taxon>
        <taxon>Euteleostomi</taxon>
        <taxon>Mammalia</taxon>
        <taxon>Eutheria</taxon>
        <taxon>Euarchontoglires</taxon>
        <taxon>Glires</taxon>
        <taxon>Rodentia</taxon>
        <taxon>Hystricomorpha</taxon>
        <taxon>Bathyergidae</taxon>
        <taxon>Heterocephalus</taxon>
    </lineage>
</organism>
<dbReference type="CTD" id="79161"/>
<feature type="region of interest" description="Disordered" evidence="1">
    <location>
        <begin position="47"/>
        <end position="93"/>
    </location>
</feature>